<dbReference type="RefSeq" id="WP_203538235.1">
    <property type="nucleotide sequence ID" value="NZ_JAESND010000004.1"/>
</dbReference>
<proteinExistence type="predicted"/>
<dbReference type="EMBL" id="JAESND010000004">
    <property type="protein sequence ID" value="MBM3116128.1"/>
    <property type="molecule type" value="Genomic_DNA"/>
</dbReference>
<reference evidence="2 3" key="1">
    <citation type="submission" date="2021-01" db="EMBL/GenBank/DDBJ databases">
        <title>Draft Genome Sequence and Polyhydroxyalkanoate Biosynthetic Potential of Jeongeupia naejangsanensis Type Strain DSM 24253.</title>
        <authorList>
            <person name="Turrini P."/>
            <person name="Artuso I."/>
            <person name="Lugli G.A."/>
            <person name="Frangipani E."/>
            <person name="Ventura M."/>
            <person name="Visca P."/>
        </authorList>
    </citation>
    <scope>NUCLEOTIDE SEQUENCE [LARGE SCALE GENOMIC DNA]</scope>
    <source>
        <strain evidence="2 3">DSM 24253</strain>
    </source>
</reference>
<feature type="signal peptide" evidence="1">
    <location>
        <begin position="1"/>
        <end position="19"/>
    </location>
</feature>
<name>A0ABS2BKL5_9NEIS</name>
<accession>A0ABS2BKL5</accession>
<gene>
    <name evidence="2" type="ORF">JMJ54_09805</name>
</gene>
<keyword evidence="1" id="KW-0732">Signal</keyword>
<evidence type="ECO:0000313" key="3">
    <source>
        <dbReference type="Proteomes" id="UP000809431"/>
    </source>
</evidence>
<organism evidence="2 3">
    <name type="scientific">Jeongeupia naejangsanensis</name>
    <dbReference type="NCBI Taxonomy" id="613195"/>
    <lineage>
        <taxon>Bacteria</taxon>
        <taxon>Pseudomonadati</taxon>
        <taxon>Pseudomonadota</taxon>
        <taxon>Betaproteobacteria</taxon>
        <taxon>Neisseriales</taxon>
        <taxon>Chitinibacteraceae</taxon>
        <taxon>Jeongeupia</taxon>
    </lineage>
</organism>
<keyword evidence="3" id="KW-1185">Reference proteome</keyword>
<dbReference type="Proteomes" id="UP000809431">
    <property type="component" value="Unassembled WGS sequence"/>
</dbReference>
<sequence>MAPQRLILLVLFAAPAAWSATLETRVPEAVDCLQPARAEASPLDDPLYRNVCSKPVRMLGCALPGASNVNWPCSRVEDLGPGTEAQERTVPPHQSVQLYRGWTYAVCPADASLSGRFDGAELTYRCVRTSSR</sequence>
<protein>
    <submittedName>
        <fullName evidence="2">Uncharacterized protein</fullName>
    </submittedName>
</protein>
<comment type="caution">
    <text evidence="2">The sequence shown here is derived from an EMBL/GenBank/DDBJ whole genome shotgun (WGS) entry which is preliminary data.</text>
</comment>
<evidence type="ECO:0000256" key="1">
    <source>
        <dbReference type="SAM" id="SignalP"/>
    </source>
</evidence>
<feature type="chain" id="PRO_5045088210" evidence="1">
    <location>
        <begin position="20"/>
        <end position="132"/>
    </location>
</feature>
<evidence type="ECO:0000313" key="2">
    <source>
        <dbReference type="EMBL" id="MBM3116128.1"/>
    </source>
</evidence>